<dbReference type="AlphaFoldDB" id="A0AAW0XM37"/>
<evidence type="ECO:0000259" key="2">
    <source>
        <dbReference type="Pfam" id="PF01156"/>
    </source>
</evidence>
<reference evidence="3 4" key="1">
    <citation type="journal article" date="2024" name="BMC Genomics">
        <title>Genome assembly of redclaw crayfish (Cherax quadricarinatus) provides insights into its immune adaptation and hypoxia tolerance.</title>
        <authorList>
            <person name="Liu Z."/>
            <person name="Zheng J."/>
            <person name="Li H."/>
            <person name="Fang K."/>
            <person name="Wang S."/>
            <person name="He J."/>
            <person name="Zhou D."/>
            <person name="Weng S."/>
            <person name="Chi M."/>
            <person name="Gu Z."/>
            <person name="He J."/>
            <person name="Li F."/>
            <person name="Wang M."/>
        </authorList>
    </citation>
    <scope>NUCLEOTIDE SEQUENCE [LARGE SCALE GENOMIC DNA]</scope>
    <source>
        <strain evidence="3">ZL_2023a</strain>
    </source>
</reference>
<keyword evidence="4" id="KW-1185">Reference proteome</keyword>
<dbReference type="GO" id="GO:0016799">
    <property type="term" value="F:hydrolase activity, hydrolyzing N-glycosyl compounds"/>
    <property type="evidence" value="ECO:0007669"/>
    <property type="project" value="InterPro"/>
</dbReference>
<accession>A0AAW0XM37</accession>
<evidence type="ECO:0000313" key="4">
    <source>
        <dbReference type="Proteomes" id="UP001445076"/>
    </source>
</evidence>
<comment type="caution">
    <text evidence="3">The sequence shown here is derived from an EMBL/GenBank/DDBJ whole genome shotgun (WGS) entry which is preliminary data.</text>
</comment>
<dbReference type="SUPFAM" id="SSF53590">
    <property type="entry name" value="Nucleoside hydrolase"/>
    <property type="match status" value="1"/>
</dbReference>
<evidence type="ECO:0000313" key="3">
    <source>
        <dbReference type="EMBL" id="KAK8739079.1"/>
    </source>
</evidence>
<dbReference type="Proteomes" id="UP001445076">
    <property type="component" value="Unassembled WGS sequence"/>
</dbReference>
<dbReference type="EMBL" id="JARKIK010000037">
    <property type="protein sequence ID" value="KAK8739079.1"/>
    <property type="molecule type" value="Genomic_DNA"/>
</dbReference>
<dbReference type="Gene3D" id="3.90.245.10">
    <property type="entry name" value="Ribonucleoside hydrolase-like"/>
    <property type="match status" value="1"/>
</dbReference>
<dbReference type="InterPro" id="IPR001910">
    <property type="entry name" value="Inosine/uridine_hydrolase_dom"/>
</dbReference>
<dbReference type="Pfam" id="PF01156">
    <property type="entry name" value="IU_nuc_hydro"/>
    <property type="match status" value="1"/>
</dbReference>
<proteinExistence type="inferred from homology"/>
<dbReference type="CDD" id="cd02649">
    <property type="entry name" value="nuc_hydro_CeIAG"/>
    <property type="match status" value="1"/>
</dbReference>
<feature type="domain" description="Inosine/uridine-preferring nucleoside hydrolase" evidence="2">
    <location>
        <begin position="6"/>
        <end position="330"/>
    </location>
</feature>
<dbReference type="PANTHER" id="PTHR46190:SF1">
    <property type="entry name" value="SI:CH211-201H21.5"/>
    <property type="match status" value="1"/>
</dbReference>
<organism evidence="3 4">
    <name type="scientific">Cherax quadricarinatus</name>
    <name type="common">Australian red claw crayfish</name>
    <dbReference type="NCBI Taxonomy" id="27406"/>
    <lineage>
        <taxon>Eukaryota</taxon>
        <taxon>Metazoa</taxon>
        <taxon>Ecdysozoa</taxon>
        <taxon>Arthropoda</taxon>
        <taxon>Crustacea</taxon>
        <taxon>Multicrustacea</taxon>
        <taxon>Malacostraca</taxon>
        <taxon>Eumalacostraca</taxon>
        <taxon>Eucarida</taxon>
        <taxon>Decapoda</taxon>
        <taxon>Pleocyemata</taxon>
        <taxon>Astacidea</taxon>
        <taxon>Parastacoidea</taxon>
        <taxon>Parastacidae</taxon>
        <taxon>Cherax</taxon>
    </lineage>
</organism>
<dbReference type="InterPro" id="IPR036452">
    <property type="entry name" value="Ribo_hydro-like"/>
</dbReference>
<dbReference type="PANTHER" id="PTHR46190">
    <property type="entry name" value="SI:CH211-201H21.5-RELATED"/>
    <property type="match status" value="1"/>
</dbReference>
<gene>
    <name evidence="3" type="ORF">OTU49_003466</name>
</gene>
<sequence length="347" mass="38183">MVVPKVIIDTDAGVDDALAIFMALAAHKRKEIEVIAVTTVQGNTEVHNVNTNVLRILNTAALLEIPVYSGATKSLVHQWTHPGERFHGSDGFGDAQLPSLPLVTSLLKPQHAVWALIELVNKYPKEIMLAALGPLTNLALAIRLDPLFTSHLLGIYMMGGNTTGLGNITSSAEFNFMCDPEAARVVLDETLIPIHLTPWEMCLNGVKIPYSQREKMGQMKSPAAELMNKIESNIIKTKEFANWITCDQLAVAWLIDSAKTQHLNTNCKIDSDVGDKTSDGSRLVSSTSSCFATVELNGNLTRGQMAIDHRELMGRTPNLIIMTSLDEHLYLQYLRMAFGGNFEKENE</sequence>
<evidence type="ECO:0000256" key="1">
    <source>
        <dbReference type="ARBA" id="ARBA00009176"/>
    </source>
</evidence>
<name>A0AAW0XM37_CHEQU</name>
<dbReference type="InterPro" id="IPR052775">
    <property type="entry name" value="IUN_hydrolase"/>
</dbReference>
<protein>
    <recommendedName>
        <fullName evidence="2">Inosine/uridine-preferring nucleoside hydrolase domain-containing protein</fullName>
    </recommendedName>
</protein>
<comment type="similarity">
    <text evidence="1">Belongs to the IUNH family.</text>
</comment>